<proteinExistence type="inferred from homology"/>
<name>A0A5J4Z0G7_PORPP</name>
<dbReference type="CDD" id="cd04193">
    <property type="entry name" value="UDPGlcNAc_PPase"/>
    <property type="match status" value="1"/>
</dbReference>
<dbReference type="InterPro" id="IPR039741">
    <property type="entry name" value="UDP-sugar_pyrophosphorylase"/>
</dbReference>
<comment type="similarity">
    <text evidence="2">Belongs to the UDPGP type 1 family.</text>
</comment>
<evidence type="ECO:0000256" key="2">
    <source>
        <dbReference type="ARBA" id="ARBA00010401"/>
    </source>
</evidence>
<dbReference type="GO" id="GO:0003977">
    <property type="term" value="F:UDP-N-acetylglucosamine diphosphorylase activity"/>
    <property type="evidence" value="ECO:0007669"/>
    <property type="project" value="UniProtKB-EC"/>
</dbReference>
<dbReference type="EC" id="2.7.7.23" evidence="3"/>
<evidence type="ECO:0000256" key="6">
    <source>
        <dbReference type="ARBA" id="ARBA00048493"/>
    </source>
</evidence>
<evidence type="ECO:0000256" key="4">
    <source>
        <dbReference type="ARBA" id="ARBA00022679"/>
    </source>
</evidence>
<accession>A0A5J4Z0G7</accession>
<dbReference type="PANTHER" id="PTHR11952:SF2">
    <property type="entry name" value="LD24639P"/>
    <property type="match status" value="1"/>
</dbReference>
<organism evidence="7 8">
    <name type="scientific">Porphyridium purpureum</name>
    <name type="common">Red alga</name>
    <name type="synonym">Porphyridium cruentum</name>
    <dbReference type="NCBI Taxonomy" id="35688"/>
    <lineage>
        <taxon>Eukaryota</taxon>
        <taxon>Rhodophyta</taxon>
        <taxon>Bangiophyceae</taxon>
        <taxon>Porphyridiales</taxon>
        <taxon>Porphyridiaceae</taxon>
        <taxon>Porphyridium</taxon>
    </lineage>
</organism>
<dbReference type="Gene3D" id="3.90.550.10">
    <property type="entry name" value="Spore Coat Polysaccharide Biosynthesis Protein SpsA, Chain A"/>
    <property type="match status" value="1"/>
</dbReference>
<comment type="caution">
    <text evidence="7">The sequence shown here is derived from an EMBL/GenBank/DDBJ whole genome shotgun (WGS) entry which is preliminary data.</text>
</comment>
<keyword evidence="8" id="KW-1185">Reference proteome</keyword>
<evidence type="ECO:0000256" key="1">
    <source>
        <dbReference type="ARBA" id="ARBA00005208"/>
    </source>
</evidence>
<dbReference type="Proteomes" id="UP000324585">
    <property type="component" value="Unassembled WGS sequence"/>
</dbReference>
<protein>
    <recommendedName>
        <fullName evidence="3">UDP-N-acetylglucosamine diphosphorylase</fullName>
        <ecNumber evidence="3">2.7.7.23</ecNumber>
    </recommendedName>
</protein>
<dbReference type="PANTHER" id="PTHR11952">
    <property type="entry name" value="UDP- GLUCOSE PYROPHOSPHORYLASE"/>
    <property type="match status" value="1"/>
</dbReference>
<evidence type="ECO:0000313" key="8">
    <source>
        <dbReference type="Proteomes" id="UP000324585"/>
    </source>
</evidence>
<evidence type="ECO:0000313" key="7">
    <source>
        <dbReference type="EMBL" id="KAA8496197.1"/>
    </source>
</evidence>
<comment type="catalytic activity">
    <reaction evidence="6">
        <text>N-acetyl-alpha-D-glucosamine 1-phosphate + UTP + H(+) = UDP-N-acetyl-alpha-D-glucosamine + diphosphate</text>
        <dbReference type="Rhea" id="RHEA:13509"/>
        <dbReference type="ChEBI" id="CHEBI:15378"/>
        <dbReference type="ChEBI" id="CHEBI:33019"/>
        <dbReference type="ChEBI" id="CHEBI:46398"/>
        <dbReference type="ChEBI" id="CHEBI:57705"/>
        <dbReference type="ChEBI" id="CHEBI:57776"/>
        <dbReference type="EC" id="2.7.7.23"/>
    </reaction>
</comment>
<evidence type="ECO:0000256" key="5">
    <source>
        <dbReference type="ARBA" id="ARBA00022695"/>
    </source>
</evidence>
<gene>
    <name evidence="7" type="ORF">FVE85_2352</name>
</gene>
<sequence>MRRCGMEEMGAIKEKLQRIGQTQLLDALDALRAQGDEDAAARLSDQLSQLDFDTLAAIRAQFFSSNASRSDETNALPYELDKLQPAQYVTLEAQNEQRESGEQEKFVSAGEQLVKQGKVAAVLVAGGQGSRLGFHGPKGAYKVSAARAKPLFQLFAEQLLAVMKKHNAVVPWYVMTSSANDEATRSFFKEHQYFGLDPDNVVFFVQGQLPAWDFSGRLIRERKDSLFMAPDGHGGCLKALKVSGALDDMKRRGIEHVSYFQVDNPLVSIVDIEFLGRHVIKGSEIACRVLRKRDAKEGLGNFCIYEDKLMIIEYSDLPDELANKRVAGGDELMFSAGSPSIMIFQLAFVERLLSDDSELSLPFHEARKKIPYVDEDGNRVDEPAEKNGCKFEMFVFDALPAAKSTLLVEAPRDTSFAPVKNPEGADSPDSCRAYMMNMHASWLEACGIQVPKKDDGQSVDCVIEISSLLATSAAELQVAIDKGLAKAEIPRELERGRTYYFE</sequence>
<dbReference type="AlphaFoldDB" id="A0A5J4Z0G7"/>
<dbReference type="OrthoDB" id="532420at2759"/>
<dbReference type="SUPFAM" id="SSF53448">
    <property type="entry name" value="Nucleotide-diphospho-sugar transferases"/>
    <property type="match status" value="1"/>
</dbReference>
<dbReference type="OMA" id="YFQVDNP"/>
<keyword evidence="4" id="KW-0808">Transferase</keyword>
<evidence type="ECO:0000256" key="3">
    <source>
        <dbReference type="ARBA" id="ARBA00012457"/>
    </source>
</evidence>
<dbReference type="InterPro" id="IPR029044">
    <property type="entry name" value="Nucleotide-diphossugar_trans"/>
</dbReference>
<reference evidence="8" key="1">
    <citation type="journal article" date="2019" name="Nat. Commun.">
        <title>Expansion of phycobilisome linker gene families in mesophilic red algae.</title>
        <authorList>
            <person name="Lee J."/>
            <person name="Kim D."/>
            <person name="Bhattacharya D."/>
            <person name="Yoon H.S."/>
        </authorList>
    </citation>
    <scope>NUCLEOTIDE SEQUENCE [LARGE SCALE GENOMIC DNA]</scope>
    <source>
        <strain evidence="8">CCMP 1328</strain>
    </source>
</reference>
<dbReference type="EMBL" id="VRMN01000003">
    <property type="protein sequence ID" value="KAA8496197.1"/>
    <property type="molecule type" value="Genomic_DNA"/>
</dbReference>
<comment type="pathway">
    <text evidence="1">Nucleotide-sugar biosynthesis; UDP-N-acetyl-alpha-D-glucosamine biosynthesis; UDP-N-acetyl-alpha-D-glucosamine from N-acetyl-alpha-D-glucosamine 1-phosphate: step 1/1.</text>
</comment>
<dbReference type="Pfam" id="PF01704">
    <property type="entry name" value="UDPGP"/>
    <property type="match status" value="1"/>
</dbReference>
<keyword evidence="5" id="KW-0548">Nucleotidyltransferase</keyword>
<dbReference type="InterPro" id="IPR002618">
    <property type="entry name" value="UDPGP_fam"/>
</dbReference>